<protein>
    <submittedName>
        <fullName evidence="3">Helix-turn-helix transcriptional regulator</fullName>
    </submittedName>
</protein>
<keyword evidence="1" id="KW-0238">DNA-binding</keyword>
<evidence type="ECO:0000256" key="1">
    <source>
        <dbReference type="ARBA" id="ARBA00023125"/>
    </source>
</evidence>
<dbReference type="CDD" id="cd00093">
    <property type="entry name" value="HTH_XRE"/>
    <property type="match status" value="1"/>
</dbReference>
<evidence type="ECO:0000313" key="4">
    <source>
        <dbReference type="Proteomes" id="UP000824160"/>
    </source>
</evidence>
<evidence type="ECO:0000259" key="2">
    <source>
        <dbReference type="PROSITE" id="PS50943"/>
    </source>
</evidence>
<proteinExistence type="predicted"/>
<feature type="domain" description="HTH cro/C1-type" evidence="2">
    <location>
        <begin position="4"/>
        <end position="58"/>
    </location>
</feature>
<dbReference type="AlphaFoldDB" id="A0A9D1KQY5"/>
<dbReference type="InterPro" id="IPR001387">
    <property type="entry name" value="Cro/C1-type_HTH"/>
</dbReference>
<comment type="caution">
    <text evidence="3">The sequence shown here is derived from an EMBL/GenBank/DDBJ whole genome shotgun (WGS) entry which is preliminary data.</text>
</comment>
<reference evidence="3" key="2">
    <citation type="journal article" date="2021" name="PeerJ">
        <title>Extensive microbial diversity within the chicken gut microbiome revealed by metagenomics and culture.</title>
        <authorList>
            <person name="Gilroy R."/>
            <person name="Ravi A."/>
            <person name="Getino M."/>
            <person name="Pursley I."/>
            <person name="Horton D.L."/>
            <person name="Alikhan N.F."/>
            <person name="Baker D."/>
            <person name="Gharbi K."/>
            <person name="Hall N."/>
            <person name="Watson M."/>
            <person name="Adriaenssens E.M."/>
            <person name="Foster-Nyarko E."/>
            <person name="Jarju S."/>
            <person name="Secka A."/>
            <person name="Antonio M."/>
            <person name="Oren A."/>
            <person name="Chaudhuri R.R."/>
            <person name="La Ragione R."/>
            <person name="Hildebrand F."/>
            <person name="Pallen M.J."/>
        </authorList>
    </citation>
    <scope>NUCLEOTIDE SEQUENCE</scope>
    <source>
        <strain evidence="3">ChiBcec7-5410</strain>
    </source>
</reference>
<dbReference type="SUPFAM" id="SSF47413">
    <property type="entry name" value="lambda repressor-like DNA-binding domains"/>
    <property type="match status" value="1"/>
</dbReference>
<dbReference type="GO" id="GO:0003677">
    <property type="term" value="F:DNA binding"/>
    <property type="evidence" value="ECO:0007669"/>
    <property type="project" value="UniProtKB-KW"/>
</dbReference>
<gene>
    <name evidence="3" type="ORF">IAC43_01010</name>
</gene>
<organism evidence="3 4">
    <name type="scientific">Candidatus Faecivivens stercoripullorum</name>
    <dbReference type="NCBI Taxonomy" id="2840805"/>
    <lineage>
        <taxon>Bacteria</taxon>
        <taxon>Bacillati</taxon>
        <taxon>Bacillota</taxon>
        <taxon>Clostridia</taxon>
        <taxon>Eubacteriales</taxon>
        <taxon>Oscillospiraceae</taxon>
        <taxon>Oscillospiraceae incertae sedis</taxon>
        <taxon>Candidatus Faecivivens</taxon>
    </lineage>
</organism>
<dbReference type="SMART" id="SM00530">
    <property type="entry name" value="HTH_XRE"/>
    <property type="match status" value="1"/>
</dbReference>
<dbReference type="PROSITE" id="PS50943">
    <property type="entry name" value="HTH_CROC1"/>
    <property type="match status" value="1"/>
</dbReference>
<sequence>MNRIRRLREQRKLRQQDMADILGMSVSTYSKKENGDLRFSLRDAKVISDYFHESMESLFFTDDISKMENINPANIIPRKDGEINVTKPHESCR</sequence>
<dbReference type="Gene3D" id="1.10.260.40">
    <property type="entry name" value="lambda repressor-like DNA-binding domains"/>
    <property type="match status" value="1"/>
</dbReference>
<dbReference type="PANTHER" id="PTHR46558:SF4">
    <property type="entry name" value="DNA-BIDING PHAGE PROTEIN"/>
    <property type="match status" value="1"/>
</dbReference>
<dbReference type="Proteomes" id="UP000824160">
    <property type="component" value="Unassembled WGS sequence"/>
</dbReference>
<reference evidence="3" key="1">
    <citation type="submission" date="2020-10" db="EMBL/GenBank/DDBJ databases">
        <authorList>
            <person name="Gilroy R."/>
        </authorList>
    </citation>
    <scope>NUCLEOTIDE SEQUENCE</scope>
    <source>
        <strain evidence="3">ChiBcec7-5410</strain>
    </source>
</reference>
<dbReference type="EMBL" id="DVLW01000030">
    <property type="protein sequence ID" value="HIT93744.1"/>
    <property type="molecule type" value="Genomic_DNA"/>
</dbReference>
<dbReference type="InterPro" id="IPR010982">
    <property type="entry name" value="Lambda_DNA-bd_dom_sf"/>
</dbReference>
<name>A0A9D1KQY5_9FIRM</name>
<dbReference type="PANTHER" id="PTHR46558">
    <property type="entry name" value="TRACRIPTIONAL REGULATORY PROTEIN-RELATED-RELATED"/>
    <property type="match status" value="1"/>
</dbReference>
<accession>A0A9D1KQY5</accession>
<dbReference type="Pfam" id="PF01381">
    <property type="entry name" value="HTH_3"/>
    <property type="match status" value="1"/>
</dbReference>
<evidence type="ECO:0000313" key="3">
    <source>
        <dbReference type="EMBL" id="HIT93744.1"/>
    </source>
</evidence>